<evidence type="ECO:0000313" key="3">
    <source>
        <dbReference type="Proteomes" id="UP000585050"/>
    </source>
</evidence>
<dbReference type="GO" id="GO:0070681">
    <property type="term" value="P:glutaminyl-tRNAGln biosynthesis via transamidation"/>
    <property type="evidence" value="ECO:0007669"/>
    <property type="project" value="TreeGrafter"/>
</dbReference>
<dbReference type="GO" id="GO:0006450">
    <property type="term" value="P:regulation of translational fidelity"/>
    <property type="evidence" value="ECO:0007669"/>
    <property type="project" value="InterPro"/>
</dbReference>
<dbReference type="GO" id="GO:0050567">
    <property type="term" value="F:glutaminyl-tRNA synthase (glutamine-hydrolyzing) activity"/>
    <property type="evidence" value="ECO:0007669"/>
    <property type="project" value="UniProtKB-UniRule"/>
</dbReference>
<dbReference type="Proteomes" id="UP000585050">
    <property type="component" value="Unassembled WGS sequence"/>
</dbReference>
<keyword evidence="1" id="KW-0648">Protein biosynthesis</keyword>
<dbReference type="InterPro" id="IPR036113">
    <property type="entry name" value="Asp/Glu-ADT_sf_sub_c"/>
</dbReference>
<dbReference type="Pfam" id="PF02686">
    <property type="entry name" value="GatC"/>
    <property type="match status" value="1"/>
</dbReference>
<reference evidence="2 3" key="1">
    <citation type="submission" date="2020-04" db="EMBL/GenBank/DDBJ databases">
        <title>Flammeovirga sp. SR4, a novel species isolated from seawater.</title>
        <authorList>
            <person name="Wang X."/>
        </authorList>
    </citation>
    <scope>NUCLEOTIDE SEQUENCE [LARGE SCALE GENOMIC DNA]</scope>
    <source>
        <strain evidence="2 3">SR4</strain>
    </source>
</reference>
<dbReference type="Gene3D" id="1.10.20.60">
    <property type="entry name" value="Glu-tRNAGln amidotransferase C subunit, N-terminal domain"/>
    <property type="match status" value="1"/>
</dbReference>
<dbReference type="NCBIfam" id="TIGR00135">
    <property type="entry name" value="gatC"/>
    <property type="match status" value="1"/>
</dbReference>
<comment type="function">
    <text evidence="1">Allows the formation of correctly charged Asn-tRNA(Asn) or Gln-tRNA(Gln) through the transamidation of misacylated Asp-tRNA(Asn) or Glu-tRNA(Gln) in organisms which lack either or both of asparaginyl-tRNA or glutaminyl-tRNA synthetases. The reaction takes place in the presence of glutamine and ATP through an activated phospho-Asp-tRNA(Asn) or phospho-Glu-tRNA(Gln).</text>
</comment>
<organism evidence="2 3">
    <name type="scientific">Flammeovirga agarivorans</name>
    <dbReference type="NCBI Taxonomy" id="2726742"/>
    <lineage>
        <taxon>Bacteria</taxon>
        <taxon>Pseudomonadati</taxon>
        <taxon>Bacteroidota</taxon>
        <taxon>Cytophagia</taxon>
        <taxon>Cytophagales</taxon>
        <taxon>Flammeovirgaceae</taxon>
        <taxon>Flammeovirga</taxon>
    </lineage>
</organism>
<dbReference type="AlphaFoldDB" id="A0A7X8SR31"/>
<name>A0A7X8SR31_9BACT</name>
<dbReference type="RefSeq" id="WP_168885500.1">
    <property type="nucleotide sequence ID" value="NZ_JABAIL010000015.1"/>
</dbReference>
<comment type="similarity">
    <text evidence="1">Belongs to the GatC family.</text>
</comment>
<comment type="catalytic activity">
    <reaction evidence="1">
        <text>L-glutamyl-tRNA(Gln) + L-glutamine + ATP + H2O = L-glutaminyl-tRNA(Gln) + L-glutamate + ADP + phosphate + H(+)</text>
        <dbReference type="Rhea" id="RHEA:17521"/>
        <dbReference type="Rhea" id="RHEA-COMP:9681"/>
        <dbReference type="Rhea" id="RHEA-COMP:9684"/>
        <dbReference type="ChEBI" id="CHEBI:15377"/>
        <dbReference type="ChEBI" id="CHEBI:15378"/>
        <dbReference type="ChEBI" id="CHEBI:29985"/>
        <dbReference type="ChEBI" id="CHEBI:30616"/>
        <dbReference type="ChEBI" id="CHEBI:43474"/>
        <dbReference type="ChEBI" id="CHEBI:58359"/>
        <dbReference type="ChEBI" id="CHEBI:78520"/>
        <dbReference type="ChEBI" id="CHEBI:78521"/>
        <dbReference type="ChEBI" id="CHEBI:456216"/>
    </reaction>
</comment>
<sequence>MIIDKETIEKMAHLSRLELDESSEEKMRKSMNEIVDWVAKLEEVDTEGVEPLTHMTDEQSVFRNDEAARTLSHEDGLKNAPKRDEDFFRVPKVLD</sequence>
<dbReference type="InterPro" id="IPR003837">
    <property type="entry name" value="GatC"/>
</dbReference>
<comment type="catalytic activity">
    <reaction evidence="1">
        <text>L-aspartyl-tRNA(Asn) + L-glutamine + ATP + H2O = L-asparaginyl-tRNA(Asn) + L-glutamate + ADP + phosphate + 2 H(+)</text>
        <dbReference type="Rhea" id="RHEA:14513"/>
        <dbReference type="Rhea" id="RHEA-COMP:9674"/>
        <dbReference type="Rhea" id="RHEA-COMP:9677"/>
        <dbReference type="ChEBI" id="CHEBI:15377"/>
        <dbReference type="ChEBI" id="CHEBI:15378"/>
        <dbReference type="ChEBI" id="CHEBI:29985"/>
        <dbReference type="ChEBI" id="CHEBI:30616"/>
        <dbReference type="ChEBI" id="CHEBI:43474"/>
        <dbReference type="ChEBI" id="CHEBI:58359"/>
        <dbReference type="ChEBI" id="CHEBI:78515"/>
        <dbReference type="ChEBI" id="CHEBI:78516"/>
        <dbReference type="ChEBI" id="CHEBI:456216"/>
    </reaction>
</comment>
<proteinExistence type="inferred from homology"/>
<dbReference type="EC" id="6.3.5.-" evidence="1"/>
<keyword evidence="2" id="KW-0808">Transferase</keyword>
<comment type="caution">
    <text evidence="2">The sequence shown here is derived from an EMBL/GenBank/DDBJ whole genome shotgun (WGS) entry which is preliminary data.</text>
</comment>
<accession>A0A7X8SR31</accession>
<evidence type="ECO:0000256" key="1">
    <source>
        <dbReference type="HAMAP-Rule" id="MF_00122"/>
    </source>
</evidence>
<keyword evidence="1" id="KW-0547">Nucleotide-binding</keyword>
<evidence type="ECO:0000313" key="2">
    <source>
        <dbReference type="EMBL" id="NLR94791.1"/>
    </source>
</evidence>
<comment type="subunit">
    <text evidence="1">Heterotrimer of A, B and C subunits.</text>
</comment>
<dbReference type="PANTHER" id="PTHR15004">
    <property type="entry name" value="GLUTAMYL-TRNA(GLN) AMIDOTRANSFERASE SUBUNIT C, MITOCHONDRIAL"/>
    <property type="match status" value="1"/>
</dbReference>
<protein>
    <recommendedName>
        <fullName evidence="1">Aspartyl/glutamyl-tRNA(Asn/Gln) amidotransferase subunit C</fullName>
        <shortName evidence="1">Asp/Glu-ADT subunit C</shortName>
        <ecNumber evidence="1">6.3.5.-</ecNumber>
    </recommendedName>
</protein>
<dbReference type="EMBL" id="JABAIL010000015">
    <property type="protein sequence ID" value="NLR94791.1"/>
    <property type="molecule type" value="Genomic_DNA"/>
</dbReference>
<keyword evidence="1" id="KW-0436">Ligase</keyword>
<gene>
    <name evidence="1 2" type="primary">gatC</name>
    <name evidence="2" type="ORF">HGP29_26535</name>
</gene>
<dbReference type="SUPFAM" id="SSF141000">
    <property type="entry name" value="Glu-tRNAGln amidotransferase C subunit"/>
    <property type="match status" value="1"/>
</dbReference>
<dbReference type="PANTHER" id="PTHR15004:SF0">
    <property type="entry name" value="GLUTAMYL-TRNA(GLN) AMIDOTRANSFERASE SUBUNIT C, MITOCHONDRIAL"/>
    <property type="match status" value="1"/>
</dbReference>
<dbReference type="GO" id="GO:0016740">
    <property type="term" value="F:transferase activity"/>
    <property type="evidence" value="ECO:0007669"/>
    <property type="project" value="UniProtKB-KW"/>
</dbReference>
<dbReference type="GO" id="GO:0005524">
    <property type="term" value="F:ATP binding"/>
    <property type="evidence" value="ECO:0007669"/>
    <property type="project" value="UniProtKB-KW"/>
</dbReference>
<dbReference type="GO" id="GO:0006412">
    <property type="term" value="P:translation"/>
    <property type="evidence" value="ECO:0007669"/>
    <property type="project" value="UniProtKB-UniRule"/>
</dbReference>
<keyword evidence="1" id="KW-0067">ATP-binding</keyword>
<dbReference type="HAMAP" id="MF_00122">
    <property type="entry name" value="GatC"/>
    <property type="match status" value="1"/>
</dbReference>
<keyword evidence="3" id="KW-1185">Reference proteome</keyword>